<gene>
    <name evidence="1" type="ORF">POM99_04895</name>
</gene>
<protein>
    <recommendedName>
        <fullName evidence="3">DUF2783 domain-containing protein</fullName>
    </recommendedName>
</protein>
<comment type="caution">
    <text evidence="1">The sequence shown here is derived from an EMBL/GenBank/DDBJ whole genome shotgun (WGS) entry which is preliminary data.</text>
</comment>
<dbReference type="Proteomes" id="UP001222770">
    <property type="component" value="Unassembled WGS sequence"/>
</dbReference>
<evidence type="ECO:0008006" key="3">
    <source>
        <dbReference type="Google" id="ProtNLM"/>
    </source>
</evidence>
<organism evidence="1 2">
    <name type="scientific">Novosphingobium cyanobacteriorum</name>
    <dbReference type="NCBI Taxonomy" id="3024215"/>
    <lineage>
        <taxon>Bacteria</taxon>
        <taxon>Pseudomonadati</taxon>
        <taxon>Pseudomonadota</taxon>
        <taxon>Alphaproteobacteria</taxon>
        <taxon>Sphingomonadales</taxon>
        <taxon>Sphingomonadaceae</taxon>
        <taxon>Novosphingobium</taxon>
    </lineage>
</organism>
<proteinExistence type="predicted"/>
<name>A0ABT6CF47_9SPHN</name>
<reference evidence="1 2" key="1">
    <citation type="submission" date="2023-03" db="EMBL/GenBank/DDBJ databases">
        <title>Novosphingobium cyanobacteriorum sp. nov., isolated from a eutrophic reservoir during the Microcystis bloom period.</title>
        <authorList>
            <person name="Kang M."/>
            <person name="Le V."/>
            <person name="Ko S.-R."/>
            <person name="Lee S.-A."/>
            <person name="Ahn C.-Y."/>
        </authorList>
    </citation>
    <scope>NUCLEOTIDE SEQUENCE [LARGE SCALE GENOMIC DNA]</scope>
    <source>
        <strain evidence="1 2">HBC54</strain>
    </source>
</reference>
<keyword evidence="2" id="KW-1185">Reference proteome</keyword>
<dbReference type="RefSeq" id="WP_277275736.1">
    <property type="nucleotide sequence ID" value="NZ_JAROCY010000004.1"/>
</dbReference>
<evidence type="ECO:0000313" key="2">
    <source>
        <dbReference type="Proteomes" id="UP001222770"/>
    </source>
</evidence>
<accession>A0ABT6CF47</accession>
<sequence length="51" mass="5608">MNETEALHVAHALNHLQEAAKLAAEPNDQAMLLMMIEGLERILQSEAALII</sequence>
<dbReference type="EMBL" id="JAROCY010000004">
    <property type="protein sequence ID" value="MDF8332531.1"/>
    <property type="molecule type" value="Genomic_DNA"/>
</dbReference>
<evidence type="ECO:0000313" key="1">
    <source>
        <dbReference type="EMBL" id="MDF8332531.1"/>
    </source>
</evidence>